<proteinExistence type="predicted"/>
<accession>A0A8W8MWP2</accession>
<feature type="region of interest" description="Disordered" evidence="1">
    <location>
        <begin position="130"/>
        <end position="151"/>
    </location>
</feature>
<protein>
    <submittedName>
        <fullName evidence="3">Uncharacterized protein</fullName>
    </submittedName>
</protein>
<dbReference type="OrthoDB" id="6099290at2759"/>
<sequence>MAVRFFVLTLTALSIDAFFLDTIKQGQYNSYNNIEPCNHIQNLINEWAKRREYDAVRHIYSFILNRQRNHNDKRYSYSSDLDEAFYHHNSDPDENRLRDLITHNTEPGCLNKLQTFCEGLLHIQQHSHVTTTHKPTEKPTEKPTTTVQVTTQPITTKKPVTTTMPPATTTMPPATTTMPPATTNMPGSTLPPLNLKTCDPLAFVMVLANGNQVLNDNAGLCTDGTHSAPEAVVMQTCKAPAPSAWTAGPKVLENCARIPAYTPIATFEFGQYNLDSSSLSGIFVECTDDGFKIAAQLCGHGPEIFTLHRGGSTLRQNPDSYYVINI</sequence>
<evidence type="ECO:0000256" key="2">
    <source>
        <dbReference type="SAM" id="SignalP"/>
    </source>
</evidence>
<dbReference type="AlphaFoldDB" id="A0A8W8MWP2"/>
<evidence type="ECO:0000256" key="1">
    <source>
        <dbReference type="SAM" id="MobiDB-lite"/>
    </source>
</evidence>
<dbReference type="EnsemblMetazoa" id="G4252.7">
    <property type="protein sequence ID" value="G4252.7:cds"/>
    <property type="gene ID" value="G4252"/>
</dbReference>
<dbReference type="OMA" id="CGHGPEI"/>
<evidence type="ECO:0000313" key="3">
    <source>
        <dbReference type="EnsemblMetazoa" id="G4252.5:cds"/>
    </source>
</evidence>
<feature type="compositionally biased region" description="Low complexity" evidence="1">
    <location>
        <begin position="142"/>
        <end position="151"/>
    </location>
</feature>
<keyword evidence="4" id="KW-1185">Reference proteome</keyword>
<keyword evidence="2" id="KW-0732">Signal</keyword>
<evidence type="ECO:0000313" key="4">
    <source>
        <dbReference type="Proteomes" id="UP000005408"/>
    </source>
</evidence>
<name>A0A8W8MWP2_MAGGI</name>
<organism evidence="3 4">
    <name type="scientific">Magallana gigas</name>
    <name type="common">Pacific oyster</name>
    <name type="synonym">Crassostrea gigas</name>
    <dbReference type="NCBI Taxonomy" id="29159"/>
    <lineage>
        <taxon>Eukaryota</taxon>
        <taxon>Metazoa</taxon>
        <taxon>Spiralia</taxon>
        <taxon>Lophotrochozoa</taxon>
        <taxon>Mollusca</taxon>
        <taxon>Bivalvia</taxon>
        <taxon>Autobranchia</taxon>
        <taxon>Pteriomorphia</taxon>
        <taxon>Ostreida</taxon>
        <taxon>Ostreoidea</taxon>
        <taxon>Ostreidae</taxon>
        <taxon>Magallana</taxon>
    </lineage>
</organism>
<reference evidence="3" key="1">
    <citation type="submission" date="2022-08" db="UniProtKB">
        <authorList>
            <consortium name="EnsemblMetazoa"/>
        </authorList>
    </citation>
    <scope>IDENTIFICATION</scope>
    <source>
        <strain evidence="3">05x7-T-G4-1.051#20</strain>
    </source>
</reference>
<feature type="chain" id="PRO_5042431945" evidence="2">
    <location>
        <begin position="18"/>
        <end position="326"/>
    </location>
</feature>
<dbReference type="EnsemblMetazoa" id="G4252.5">
    <property type="protein sequence ID" value="G4252.5:cds"/>
    <property type="gene ID" value="G4252"/>
</dbReference>
<feature type="signal peptide" evidence="2">
    <location>
        <begin position="1"/>
        <end position="17"/>
    </location>
</feature>
<dbReference type="Proteomes" id="UP000005408">
    <property type="component" value="Unassembled WGS sequence"/>
</dbReference>